<dbReference type="PANTHER" id="PTHR11827:SF107">
    <property type="entry name" value="SOLUTE CARRIER FAMILY 12 MEMBER 3"/>
    <property type="match status" value="1"/>
</dbReference>
<keyword evidence="6" id="KW-0915">Sodium</keyword>
<reference evidence="12" key="1">
    <citation type="submission" date="2023-07" db="EMBL/GenBank/DDBJ databases">
        <authorList>
            <person name="Stuckert A."/>
        </authorList>
    </citation>
    <scope>NUCLEOTIDE SEQUENCE</scope>
</reference>
<feature type="transmembrane region" description="Helical" evidence="9">
    <location>
        <begin position="12"/>
        <end position="35"/>
    </location>
</feature>
<evidence type="ECO:0000256" key="3">
    <source>
        <dbReference type="ARBA" id="ARBA00022448"/>
    </source>
</evidence>
<dbReference type="Pfam" id="PF00324">
    <property type="entry name" value="AA_permease"/>
    <property type="match status" value="1"/>
</dbReference>
<sequence>MLRKKRAETLRVTFRSMSILCAVSAAVYTCSFIGIRRCKTAGGIRTKPAVNPQVKRHAFYLRISKIRCGKIRRAPFYVCTYPEEKYIQFQQIFCLELMNCPRSSPFTIGRFTIQRVSMSGHCGTWAPNRMPDSSEQVSYTVYCSEDQQSYKNVHKKYTLAAEKDHAHVHENCNYPTQGYSPERNTKMAITNTSNSVESLECSSGGDDLSLGYTSTSDGLALDGPEEQVQEALNHLNQSIEDLSTGLQMIPCSTENEEHEMVGNCGETDNSLSAGICLNPAQLPMSNNLIAYNTLDAIPRHEHYINSIAPGRLKRSRPSLDLLRNAIVDEQQLVPVHLDQDVEMCDEDKLEFQEETDEKNKKKKTNSEPVRFGWIKGVMIRCMLNIWGVILYLRLPWITAQAGIGLTWLIILMSVLVTTITGLSISAISTNGKVKSEKTHPAKVLAGCIFPHRLLHVTFFSPDGPLFPTAHARPELRPHLPAPYNGAADAPEKCIRCTHCAMQQTLASESLPDALRRGDSDASVKEA</sequence>
<dbReference type="InterPro" id="IPR004841">
    <property type="entry name" value="AA-permease/SLC12A_dom"/>
</dbReference>
<protein>
    <submittedName>
        <fullName evidence="12">Uncharacterized protein</fullName>
    </submittedName>
</protein>
<keyword evidence="4 9" id="KW-0812">Transmembrane</keyword>
<evidence type="ECO:0000256" key="5">
    <source>
        <dbReference type="ARBA" id="ARBA00022989"/>
    </source>
</evidence>
<accession>A0ABN9M188</accession>
<organism evidence="12 13">
    <name type="scientific">Ranitomeya imitator</name>
    <name type="common">mimic poison frog</name>
    <dbReference type="NCBI Taxonomy" id="111125"/>
    <lineage>
        <taxon>Eukaryota</taxon>
        <taxon>Metazoa</taxon>
        <taxon>Chordata</taxon>
        <taxon>Craniata</taxon>
        <taxon>Vertebrata</taxon>
        <taxon>Euteleostomi</taxon>
        <taxon>Amphibia</taxon>
        <taxon>Batrachia</taxon>
        <taxon>Anura</taxon>
        <taxon>Neobatrachia</taxon>
        <taxon>Hyloidea</taxon>
        <taxon>Dendrobatidae</taxon>
        <taxon>Dendrobatinae</taxon>
        <taxon>Ranitomeya</taxon>
    </lineage>
</organism>
<dbReference type="EMBL" id="CAUEEQ010039911">
    <property type="protein sequence ID" value="CAJ0955253.1"/>
    <property type="molecule type" value="Genomic_DNA"/>
</dbReference>
<comment type="subcellular location">
    <subcellularLocation>
        <location evidence="1">Cell membrane</location>
        <topology evidence="1">Multi-pass membrane protein</topology>
    </subcellularLocation>
</comment>
<feature type="domain" description="Amino acid permease N-terminal" evidence="11">
    <location>
        <begin position="290"/>
        <end position="339"/>
    </location>
</feature>
<evidence type="ECO:0000313" key="12">
    <source>
        <dbReference type="EMBL" id="CAJ0955253.1"/>
    </source>
</evidence>
<feature type="transmembrane region" description="Helical" evidence="9">
    <location>
        <begin position="371"/>
        <end position="392"/>
    </location>
</feature>
<feature type="transmembrane region" description="Helical" evidence="9">
    <location>
        <begin position="404"/>
        <end position="427"/>
    </location>
</feature>
<keyword evidence="8" id="KW-0739">Sodium transport</keyword>
<dbReference type="InterPro" id="IPR004842">
    <property type="entry name" value="SLC12A_fam"/>
</dbReference>
<evidence type="ECO:0000256" key="8">
    <source>
        <dbReference type="ARBA" id="ARBA00023201"/>
    </source>
</evidence>
<gene>
    <name evidence="12" type="ORF">RIMI_LOCUS15072809</name>
</gene>
<keyword evidence="13" id="KW-1185">Reference proteome</keyword>
<evidence type="ECO:0000256" key="9">
    <source>
        <dbReference type="SAM" id="Phobius"/>
    </source>
</evidence>
<keyword evidence="3" id="KW-0813">Transport</keyword>
<dbReference type="PANTHER" id="PTHR11827">
    <property type="entry name" value="SOLUTE CARRIER FAMILY 12, CATION COTRANSPORTERS"/>
    <property type="match status" value="1"/>
</dbReference>
<comment type="similarity">
    <text evidence="2">Belongs to the SLC12A transporter family.</text>
</comment>
<dbReference type="Proteomes" id="UP001176940">
    <property type="component" value="Unassembled WGS sequence"/>
</dbReference>
<evidence type="ECO:0000256" key="4">
    <source>
        <dbReference type="ARBA" id="ARBA00022692"/>
    </source>
</evidence>
<evidence type="ECO:0000313" key="13">
    <source>
        <dbReference type="Proteomes" id="UP001176940"/>
    </source>
</evidence>
<evidence type="ECO:0000256" key="7">
    <source>
        <dbReference type="ARBA" id="ARBA00023136"/>
    </source>
</evidence>
<keyword evidence="7 9" id="KW-0472">Membrane</keyword>
<evidence type="ECO:0000256" key="6">
    <source>
        <dbReference type="ARBA" id="ARBA00023053"/>
    </source>
</evidence>
<evidence type="ECO:0000259" key="11">
    <source>
        <dbReference type="Pfam" id="PF08403"/>
    </source>
</evidence>
<name>A0ABN9M188_9NEOB</name>
<evidence type="ECO:0000256" key="1">
    <source>
        <dbReference type="ARBA" id="ARBA00004651"/>
    </source>
</evidence>
<proteinExistence type="inferred from homology"/>
<keyword evidence="5 9" id="KW-1133">Transmembrane helix</keyword>
<dbReference type="InterPro" id="IPR013612">
    <property type="entry name" value="AA_permease_N"/>
</dbReference>
<dbReference type="Pfam" id="PF08403">
    <property type="entry name" value="AA_permease_N"/>
    <property type="match status" value="1"/>
</dbReference>
<comment type="caution">
    <text evidence="12">The sequence shown here is derived from an EMBL/GenBank/DDBJ whole genome shotgun (WGS) entry which is preliminary data.</text>
</comment>
<feature type="domain" description="Amino acid permease/ SLC12A" evidence="10">
    <location>
        <begin position="376"/>
        <end position="433"/>
    </location>
</feature>
<evidence type="ECO:0000256" key="2">
    <source>
        <dbReference type="ARBA" id="ARBA00010593"/>
    </source>
</evidence>
<evidence type="ECO:0000259" key="10">
    <source>
        <dbReference type="Pfam" id="PF00324"/>
    </source>
</evidence>
<keyword evidence="8" id="KW-0406">Ion transport</keyword>